<dbReference type="EMBL" id="HF571520">
    <property type="protein sequence ID" value="CCQ34786.1"/>
    <property type="molecule type" value="Genomic_DNA"/>
</dbReference>
<protein>
    <submittedName>
        <fullName evidence="1">Uncharacterized protein</fullName>
    </submittedName>
</protein>
<evidence type="ECO:0000313" key="1">
    <source>
        <dbReference type="EMBL" id="CCQ34786.1"/>
    </source>
</evidence>
<dbReference type="AlphaFoldDB" id="S6D988"/>
<sequence length="66" mass="7229">MTVDPGETVDPVNQSKLPLGRPYTVTVTVENGGSETFNWESPDIELAPLYIFIDDTANVDFLLQTG</sequence>
<dbReference type="KEGG" id="hti:HTIA_2681"/>
<accession>S6D988</accession>
<name>S6D988_9EURY</name>
<reference evidence="1 2" key="1">
    <citation type="journal article" date="2014" name="Environ. Microbiol.">
        <title>Halorhabdus tiamatea: proteogenomics and glycosidase activity measurements identify the first cultivated euryarchaeon from a deep-sea anoxic brine lake as potential polysaccharide degrader.</title>
        <authorList>
            <person name="Werner J."/>
            <person name="Ferrer M."/>
            <person name="Michel G."/>
            <person name="Mann A.J."/>
            <person name="Huang S."/>
            <person name="Juarez S."/>
            <person name="Ciordia S."/>
            <person name="Albar J.P."/>
            <person name="Alcaide M."/>
            <person name="La Cono V."/>
            <person name="Yakimov M.M."/>
            <person name="Antunes A."/>
            <person name="Taborda M."/>
            <person name="Da Costa M.S."/>
            <person name="Amann R.I."/>
            <person name="Gloeckner F.O."/>
            <person name="Golyshina O.V."/>
            <person name="Golyshin P.N."/>
            <person name="Teeling H."/>
        </authorList>
    </citation>
    <scope>NUCLEOTIDE SEQUENCE [LARGE SCALE GENOMIC DNA]</scope>
    <source>
        <strain evidence="2">SARL4B</strain>
    </source>
</reference>
<proteinExistence type="predicted"/>
<keyword evidence="2" id="KW-1185">Reference proteome</keyword>
<gene>
    <name evidence="1" type="ORF">HTIA_2681</name>
</gene>
<dbReference type="HOGENOM" id="CLU_2820730_0_0_2"/>
<dbReference type="Proteomes" id="UP000015381">
    <property type="component" value="Chromosome I"/>
</dbReference>
<organism evidence="1 2">
    <name type="scientific">Halorhabdus tiamatea SARL4B</name>
    <dbReference type="NCBI Taxonomy" id="1033806"/>
    <lineage>
        <taxon>Archaea</taxon>
        <taxon>Methanobacteriati</taxon>
        <taxon>Methanobacteriota</taxon>
        <taxon>Stenosarchaea group</taxon>
        <taxon>Halobacteria</taxon>
        <taxon>Halobacteriales</taxon>
        <taxon>Haloarculaceae</taxon>
        <taxon>Halorhabdus</taxon>
    </lineage>
</organism>
<evidence type="ECO:0000313" key="2">
    <source>
        <dbReference type="Proteomes" id="UP000015381"/>
    </source>
</evidence>